<protein>
    <recommendedName>
        <fullName evidence="1">DUS-like FMN-binding domain-containing protein</fullName>
    </recommendedName>
</protein>
<dbReference type="InterPro" id="IPR013785">
    <property type="entry name" value="Aldolase_TIM"/>
</dbReference>
<evidence type="ECO:0000259" key="1">
    <source>
        <dbReference type="Pfam" id="PF01207"/>
    </source>
</evidence>
<evidence type="ECO:0000313" key="3">
    <source>
        <dbReference type="Proteomes" id="UP000837857"/>
    </source>
</evidence>
<dbReference type="Pfam" id="PF01207">
    <property type="entry name" value="Dus"/>
    <property type="match status" value="1"/>
</dbReference>
<sequence length="352" mass="39909">MVRIGTLPMRLLALRYGADIVYTEELIDWKLLRSKRRLNGILNTIDYVDQTDGTIVFRTCIEEKERVVLQLGTSDAVRALTVAKMVENDVAGIDINMGCPKEFSVKGGMGVALLEQTDKAYKILHTLVVNLSIPVTCKIRIFETGDETLNVVKKLVSTGIKAIAIHGRTKNERPQHAVHTDIIRYVAERIPIPVIANGGSKEIEKYNDILKFKEMTGCTSVMLARAAEWNCSIFRKEGLLSMDTVIKEYLKIAVDYDNSPSNTKYCIQNILRELQETPRGRKFLECQTLDQICAIWDLGDYCVEKQSQYQKMGIKGRWQVTPDDLEPPIKKQKADGLCMKDVIQMKVCFIRD</sequence>
<accession>A0ABN8IWY5</accession>
<dbReference type="Gene3D" id="3.20.20.70">
    <property type="entry name" value="Aldolase class I"/>
    <property type="match status" value="1"/>
</dbReference>
<feature type="non-terminal residue" evidence="2">
    <location>
        <position position="352"/>
    </location>
</feature>
<name>A0ABN8IWY5_9NEOP</name>
<dbReference type="InterPro" id="IPR052582">
    <property type="entry name" value="tRNA-DUS-like"/>
</dbReference>
<keyword evidence="3" id="KW-1185">Reference proteome</keyword>
<dbReference type="PANTHER" id="PTHR45936">
    <property type="entry name" value="TRNA-DIHYDROURIDINE(20) SYNTHASE [NAD(P)+]-LIKE"/>
    <property type="match status" value="1"/>
</dbReference>
<proteinExistence type="predicted"/>
<dbReference type="CDD" id="cd02801">
    <property type="entry name" value="DUS_like_FMN"/>
    <property type="match status" value="1"/>
</dbReference>
<reference evidence="2" key="1">
    <citation type="submission" date="2022-03" db="EMBL/GenBank/DDBJ databases">
        <authorList>
            <person name="Martin H S."/>
        </authorList>
    </citation>
    <scope>NUCLEOTIDE SEQUENCE</scope>
</reference>
<dbReference type="EMBL" id="OW152816">
    <property type="protein sequence ID" value="CAH2066669.1"/>
    <property type="molecule type" value="Genomic_DNA"/>
</dbReference>
<gene>
    <name evidence="2" type="ORF">IPOD504_LOCUS13532</name>
</gene>
<dbReference type="Proteomes" id="UP000837857">
    <property type="component" value="Chromosome 4"/>
</dbReference>
<dbReference type="InterPro" id="IPR035587">
    <property type="entry name" value="DUS-like_FMN-bd"/>
</dbReference>
<organism evidence="2 3">
    <name type="scientific">Iphiclides podalirius</name>
    <name type="common">scarce swallowtail</name>
    <dbReference type="NCBI Taxonomy" id="110791"/>
    <lineage>
        <taxon>Eukaryota</taxon>
        <taxon>Metazoa</taxon>
        <taxon>Ecdysozoa</taxon>
        <taxon>Arthropoda</taxon>
        <taxon>Hexapoda</taxon>
        <taxon>Insecta</taxon>
        <taxon>Pterygota</taxon>
        <taxon>Neoptera</taxon>
        <taxon>Endopterygota</taxon>
        <taxon>Lepidoptera</taxon>
        <taxon>Glossata</taxon>
        <taxon>Ditrysia</taxon>
        <taxon>Papilionoidea</taxon>
        <taxon>Papilionidae</taxon>
        <taxon>Papilioninae</taxon>
        <taxon>Iphiclides</taxon>
    </lineage>
</organism>
<dbReference type="PANTHER" id="PTHR45936:SF1">
    <property type="entry name" value="TRNA-DIHYDROURIDINE(20) SYNTHASE [NAD(P)+]-LIKE"/>
    <property type="match status" value="1"/>
</dbReference>
<evidence type="ECO:0000313" key="2">
    <source>
        <dbReference type="EMBL" id="CAH2066669.1"/>
    </source>
</evidence>
<feature type="domain" description="DUS-like FMN-binding" evidence="1">
    <location>
        <begin position="1"/>
        <end position="237"/>
    </location>
</feature>
<dbReference type="SUPFAM" id="SSF51395">
    <property type="entry name" value="FMN-linked oxidoreductases"/>
    <property type="match status" value="1"/>
</dbReference>